<dbReference type="InterPro" id="IPR003594">
    <property type="entry name" value="HATPase_dom"/>
</dbReference>
<comment type="catalytic activity">
    <reaction evidence="1">
        <text>ATP + protein L-histidine = ADP + protein N-phospho-L-histidine.</text>
        <dbReference type="EC" id="2.7.13.3"/>
    </reaction>
</comment>
<keyword evidence="5 9" id="KW-0812">Transmembrane</keyword>
<reference evidence="11 12" key="1">
    <citation type="submission" date="2020-08" db="EMBL/GenBank/DDBJ databases">
        <title>Genomic Encyclopedia of Type Strains, Phase IV (KMG-IV): sequencing the most valuable type-strain genomes for metagenomic binning, comparative biology and taxonomic classification.</title>
        <authorList>
            <person name="Goeker M."/>
        </authorList>
    </citation>
    <scope>NUCLEOTIDE SEQUENCE [LARGE SCALE GENOMIC DNA]</scope>
    <source>
        <strain evidence="11 12">YIM 65646</strain>
    </source>
</reference>
<feature type="transmembrane region" description="Helical" evidence="9">
    <location>
        <begin position="309"/>
        <end position="332"/>
    </location>
</feature>
<dbReference type="GO" id="GO:0005886">
    <property type="term" value="C:plasma membrane"/>
    <property type="evidence" value="ECO:0007669"/>
    <property type="project" value="TreeGrafter"/>
</dbReference>
<evidence type="ECO:0000256" key="1">
    <source>
        <dbReference type="ARBA" id="ARBA00000085"/>
    </source>
</evidence>
<feature type="compositionally biased region" description="Polar residues" evidence="8">
    <location>
        <begin position="849"/>
        <end position="870"/>
    </location>
</feature>
<keyword evidence="4" id="KW-0808">Transferase</keyword>
<dbReference type="InterPro" id="IPR050428">
    <property type="entry name" value="TCS_sensor_his_kinase"/>
</dbReference>
<protein>
    <recommendedName>
        <fullName evidence="2">histidine kinase</fullName>
        <ecNumber evidence="2">2.7.13.3</ecNumber>
    </recommendedName>
</protein>
<sequence>MQLMLPIVIALVGLVALGTIQVRNALIEADDADRAQVLATLAGSTSSLVQELQREASETLAYVQRSGPSLAAGGVGKPLLESQRLRTDQALEKFRSAGEAAQSAAPDLRGAVTSANSSLLQLETARTESIAGELNSRASGLDSYNKIGEQILVVADKLPDQIVNPKLAAQARATAAIATAKQFTAHELILVRDILDEGKYNPTKLALVADVVGQTKERIGEFYRYADPGIRFNYDQIAQTVDYDNVDRFQQTILKGLDADEVAWKEIAPESWTVAMSNLLLRLYYVELDVTTWMESSASELTISAQQRALATGSIALGVTTVTLTIAILFAVRTSRRLRVLRRNALTVADESLPGAVADVAGAGNSDEVGRRLRTAMDAAPMARAGRNDDEIGQVAVAFDAVHEQALRLAADQSLLRLDVEALFIALARRGQSLVQRQLRLLDEFEEAETDPDVLARLFALDHLAARMRRNEENLLVLAGGDPGRRYTTPEPVASVIRAAAGEIEDYTRVEIDGAGDVPITAHSVGDLVHLLAELLENAAVFSPPTSQVRVTVRRSVNDLAISIADEGIGMPPEQLDAANERLREPSALTSATAGTMGLLVVARLAARRDIEVQLHSTAGKGTLAMVRVPDAMISTDRTLDTYEDPRPPLGADPRRELPPRQSRPMPIAGRPPTAAVDNGQRPRAIAAAPEPRPVVTPDRRPTSPADQRVPRPRTGDERPAGPLGTDIVPTGWFRPSTGSGDSPSLPPGSLEWRSGPSDTAYAQVQRVLAEPAAEPAAATTGGLPQRRPGARLLPGSIDASVPAGGRGSRQVPTAAEITGSIDPDEIRARLSGLASGTAAGREDEAGLGQNSGRVPSSSTMQLRSNNPQSHSRRTDQR</sequence>
<dbReference type="GO" id="GO:0000160">
    <property type="term" value="P:phosphorelay signal transduction system"/>
    <property type="evidence" value="ECO:0007669"/>
    <property type="project" value="TreeGrafter"/>
</dbReference>
<comment type="caution">
    <text evidence="11">The sequence shown here is derived from an EMBL/GenBank/DDBJ whole genome shotgun (WGS) entry which is preliminary data.</text>
</comment>
<dbReference type="GO" id="GO:0004673">
    <property type="term" value="F:protein histidine kinase activity"/>
    <property type="evidence" value="ECO:0007669"/>
    <property type="project" value="UniProtKB-EC"/>
</dbReference>
<gene>
    <name evidence="11" type="ORF">HNR73_007038</name>
</gene>
<dbReference type="Pfam" id="PF08376">
    <property type="entry name" value="NIT"/>
    <property type="match status" value="1"/>
</dbReference>
<organism evidence="11 12">
    <name type="scientific">Phytomonospora endophytica</name>
    <dbReference type="NCBI Taxonomy" id="714109"/>
    <lineage>
        <taxon>Bacteria</taxon>
        <taxon>Bacillati</taxon>
        <taxon>Actinomycetota</taxon>
        <taxon>Actinomycetes</taxon>
        <taxon>Micromonosporales</taxon>
        <taxon>Micromonosporaceae</taxon>
        <taxon>Phytomonospora</taxon>
    </lineage>
</organism>
<dbReference type="Pfam" id="PF02518">
    <property type="entry name" value="HATPase_c"/>
    <property type="match status" value="1"/>
</dbReference>
<dbReference type="PANTHER" id="PTHR45436:SF5">
    <property type="entry name" value="SENSOR HISTIDINE KINASE TRCS"/>
    <property type="match status" value="1"/>
</dbReference>
<keyword evidence="3" id="KW-0597">Phosphoprotein</keyword>
<feature type="region of interest" description="Disordered" evidence="8">
    <location>
        <begin position="637"/>
        <end position="878"/>
    </location>
</feature>
<evidence type="ECO:0000256" key="7">
    <source>
        <dbReference type="ARBA" id="ARBA00022989"/>
    </source>
</evidence>
<evidence type="ECO:0000256" key="5">
    <source>
        <dbReference type="ARBA" id="ARBA00022692"/>
    </source>
</evidence>
<accession>A0A841G0G8</accession>
<dbReference type="EC" id="2.7.13.3" evidence="2"/>
<evidence type="ECO:0000256" key="8">
    <source>
        <dbReference type="SAM" id="MobiDB-lite"/>
    </source>
</evidence>
<keyword evidence="12" id="KW-1185">Reference proteome</keyword>
<dbReference type="Proteomes" id="UP000548476">
    <property type="component" value="Unassembled WGS sequence"/>
</dbReference>
<feature type="compositionally biased region" description="Basic and acidic residues" evidence="8">
    <location>
        <begin position="638"/>
        <end position="659"/>
    </location>
</feature>
<evidence type="ECO:0000256" key="6">
    <source>
        <dbReference type="ARBA" id="ARBA00022777"/>
    </source>
</evidence>
<feature type="compositionally biased region" description="Low complexity" evidence="8">
    <location>
        <begin position="769"/>
        <end position="784"/>
    </location>
</feature>
<evidence type="ECO:0000259" key="10">
    <source>
        <dbReference type="PROSITE" id="PS50109"/>
    </source>
</evidence>
<dbReference type="Gene3D" id="3.30.565.10">
    <property type="entry name" value="Histidine kinase-like ATPase, C-terminal domain"/>
    <property type="match status" value="1"/>
</dbReference>
<dbReference type="PANTHER" id="PTHR45436">
    <property type="entry name" value="SENSOR HISTIDINE KINASE YKOH"/>
    <property type="match status" value="1"/>
</dbReference>
<evidence type="ECO:0000256" key="2">
    <source>
        <dbReference type="ARBA" id="ARBA00012438"/>
    </source>
</evidence>
<dbReference type="PROSITE" id="PS50109">
    <property type="entry name" value="HIS_KIN"/>
    <property type="match status" value="1"/>
</dbReference>
<dbReference type="AlphaFoldDB" id="A0A841G0G8"/>
<proteinExistence type="predicted"/>
<evidence type="ECO:0000313" key="11">
    <source>
        <dbReference type="EMBL" id="MBB6039147.1"/>
    </source>
</evidence>
<keyword evidence="7 9" id="KW-1133">Transmembrane helix</keyword>
<name>A0A841G0G8_9ACTN</name>
<dbReference type="SUPFAM" id="SSF55874">
    <property type="entry name" value="ATPase domain of HSP90 chaperone/DNA topoisomerase II/histidine kinase"/>
    <property type="match status" value="1"/>
</dbReference>
<feature type="compositionally biased region" description="Low complexity" evidence="8">
    <location>
        <begin position="682"/>
        <end position="697"/>
    </location>
</feature>
<feature type="domain" description="Histidine kinase" evidence="10">
    <location>
        <begin position="528"/>
        <end position="633"/>
    </location>
</feature>
<dbReference type="InterPro" id="IPR005467">
    <property type="entry name" value="His_kinase_dom"/>
</dbReference>
<evidence type="ECO:0000256" key="3">
    <source>
        <dbReference type="ARBA" id="ARBA00022553"/>
    </source>
</evidence>
<keyword evidence="6 11" id="KW-0418">Kinase</keyword>
<keyword evidence="9" id="KW-0472">Membrane</keyword>
<evidence type="ECO:0000313" key="12">
    <source>
        <dbReference type="Proteomes" id="UP000548476"/>
    </source>
</evidence>
<dbReference type="EMBL" id="JACHGT010000020">
    <property type="protein sequence ID" value="MBB6039147.1"/>
    <property type="molecule type" value="Genomic_DNA"/>
</dbReference>
<dbReference type="InterPro" id="IPR036890">
    <property type="entry name" value="HATPase_C_sf"/>
</dbReference>
<dbReference type="InterPro" id="IPR013587">
    <property type="entry name" value="Nitrate/nitrite_sensing"/>
</dbReference>
<feature type="compositionally biased region" description="Low complexity" evidence="8">
    <location>
        <begin position="736"/>
        <end position="750"/>
    </location>
</feature>
<dbReference type="SMART" id="SM00387">
    <property type="entry name" value="HATPase_c"/>
    <property type="match status" value="1"/>
</dbReference>
<evidence type="ECO:0000256" key="4">
    <source>
        <dbReference type="ARBA" id="ARBA00022679"/>
    </source>
</evidence>
<evidence type="ECO:0000256" key="9">
    <source>
        <dbReference type="SAM" id="Phobius"/>
    </source>
</evidence>